<dbReference type="STRING" id="1678841.TBC1_11558"/>
<name>A0A0S7BQE9_9BACT</name>
<proteinExistence type="predicted"/>
<reference evidence="1" key="1">
    <citation type="journal article" date="2015" name="Genome Announc.">
        <title>Draft Genome Sequence of Bacteroidales Strain TBC1, a Novel Isolate from a Methanogenic Wastewater Treatment System.</title>
        <authorList>
            <person name="Tourlousse D.M."/>
            <person name="Matsuura N."/>
            <person name="Sun L."/>
            <person name="Toyonaga M."/>
            <person name="Kuroda K."/>
            <person name="Ohashi A."/>
            <person name="Cruz R."/>
            <person name="Yamaguchi T."/>
            <person name="Sekiguchi Y."/>
        </authorList>
    </citation>
    <scope>NUCLEOTIDE SEQUENCE [LARGE SCALE GENOMIC DNA]</scope>
    <source>
        <strain evidence="1">TBC1</strain>
    </source>
</reference>
<evidence type="ECO:0000313" key="1">
    <source>
        <dbReference type="EMBL" id="GAP42429.1"/>
    </source>
</evidence>
<dbReference type="EMBL" id="DF968182">
    <property type="protein sequence ID" value="GAP42429.1"/>
    <property type="molecule type" value="Genomic_DNA"/>
</dbReference>
<accession>A0A0S7BQE9</accession>
<dbReference type="AlphaFoldDB" id="A0A0S7BQE9"/>
<gene>
    <name evidence="1" type="ORF">TBC1_11558</name>
</gene>
<protein>
    <submittedName>
        <fullName evidence="1">Uncharacterized protein</fullName>
    </submittedName>
</protein>
<dbReference type="Proteomes" id="UP000053091">
    <property type="component" value="Unassembled WGS sequence"/>
</dbReference>
<keyword evidence="2" id="KW-1185">Reference proteome</keyword>
<sequence>MCFKKFEDAKLAIFGGLKGKGISQPEQTFRMKFYERDYQDKYAERD</sequence>
<organism evidence="1">
    <name type="scientific">Lentimicrobium saccharophilum</name>
    <dbReference type="NCBI Taxonomy" id="1678841"/>
    <lineage>
        <taxon>Bacteria</taxon>
        <taxon>Pseudomonadati</taxon>
        <taxon>Bacteroidota</taxon>
        <taxon>Bacteroidia</taxon>
        <taxon>Bacteroidales</taxon>
        <taxon>Lentimicrobiaceae</taxon>
        <taxon>Lentimicrobium</taxon>
    </lineage>
</organism>
<evidence type="ECO:0000313" key="2">
    <source>
        <dbReference type="Proteomes" id="UP000053091"/>
    </source>
</evidence>